<dbReference type="PANTHER" id="PTHR45880:SF1">
    <property type="entry name" value="RNA-BINDING MOTIF PROTEIN, X-LINKED 2"/>
    <property type="match status" value="1"/>
</dbReference>
<dbReference type="VEuPathDB" id="TriTrypDB:BSAL_69820"/>
<dbReference type="InterPro" id="IPR051847">
    <property type="entry name" value="RNA_proc/Spliceosome_comp"/>
</dbReference>
<dbReference type="SUPFAM" id="SSF54928">
    <property type="entry name" value="RNA-binding domain, RBD"/>
    <property type="match status" value="1"/>
</dbReference>
<dbReference type="OrthoDB" id="2573941at2759"/>
<keyword evidence="5" id="KW-1185">Reference proteome</keyword>
<dbReference type="PANTHER" id="PTHR45880">
    <property type="entry name" value="RNA-BINDING MOTIF PROTEIN, X-LINKED 2"/>
    <property type="match status" value="1"/>
</dbReference>
<proteinExistence type="predicted"/>
<dbReference type="GO" id="GO:0003723">
    <property type="term" value="F:RNA binding"/>
    <property type="evidence" value="ECO:0007669"/>
    <property type="project" value="UniProtKB-UniRule"/>
</dbReference>
<dbReference type="EMBL" id="CYKH01000498">
    <property type="protein sequence ID" value="CUG02451.1"/>
    <property type="molecule type" value="Genomic_DNA"/>
</dbReference>
<evidence type="ECO:0000256" key="2">
    <source>
        <dbReference type="PROSITE-ProRule" id="PRU00176"/>
    </source>
</evidence>
<evidence type="ECO:0000313" key="5">
    <source>
        <dbReference type="Proteomes" id="UP000051952"/>
    </source>
</evidence>
<dbReference type="GO" id="GO:0071011">
    <property type="term" value="C:precatalytic spliceosome"/>
    <property type="evidence" value="ECO:0007669"/>
    <property type="project" value="TreeGrafter"/>
</dbReference>
<dbReference type="InterPro" id="IPR000504">
    <property type="entry name" value="RRM_dom"/>
</dbReference>
<keyword evidence="1 2" id="KW-0694">RNA-binding</keyword>
<dbReference type="GO" id="GO:0071013">
    <property type="term" value="C:catalytic step 2 spliceosome"/>
    <property type="evidence" value="ECO:0007669"/>
    <property type="project" value="TreeGrafter"/>
</dbReference>
<evidence type="ECO:0000256" key="1">
    <source>
        <dbReference type="ARBA" id="ARBA00022884"/>
    </source>
</evidence>
<dbReference type="Proteomes" id="UP000051952">
    <property type="component" value="Unassembled WGS sequence"/>
</dbReference>
<dbReference type="AlphaFoldDB" id="A0A0S4J184"/>
<evidence type="ECO:0000313" key="4">
    <source>
        <dbReference type="EMBL" id="CUG02451.1"/>
    </source>
</evidence>
<dbReference type="SMART" id="SM00360">
    <property type="entry name" value="RRM"/>
    <property type="match status" value="1"/>
</dbReference>
<dbReference type="InterPro" id="IPR012677">
    <property type="entry name" value="Nucleotide-bd_a/b_plait_sf"/>
</dbReference>
<dbReference type="OMA" id="PWIIIRR"/>
<dbReference type="GO" id="GO:0005686">
    <property type="term" value="C:U2 snRNP"/>
    <property type="evidence" value="ECO:0007669"/>
    <property type="project" value="TreeGrafter"/>
</dbReference>
<sequence length="159" mass="17596">MLSSSGNLSKHDGRIVALKDSTGMYGCFTDAYHQLYARSAWIVIRRFACRQLTEGDFATVFSQFGEVIDVRSQRSSKSGEITGSVFVRFQSTDSAMLAADNMNSGKAPNGKKVFLTEECRRLGIALAVDRCDEGEVPSIPDNVESYGEWYRRDMLGVVS</sequence>
<dbReference type="InterPro" id="IPR035979">
    <property type="entry name" value="RBD_domain_sf"/>
</dbReference>
<evidence type="ECO:0000259" key="3">
    <source>
        <dbReference type="PROSITE" id="PS50102"/>
    </source>
</evidence>
<protein>
    <submittedName>
        <fullName evidence="4">RNA-binding protein 19, putative</fullName>
    </submittedName>
</protein>
<feature type="domain" description="RRM" evidence="3">
    <location>
        <begin position="40"/>
        <end position="129"/>
    </location>
</feature>
<gene>
    <name evidence="4" type="ORF">BSAL_69820</name>
</gene>
<reference evidence="5" key="1">
    <citation type="submission" date="2015-09" db="EMBL/GenBank/DDBJ databases">
        <authorList>
            <consortium name="Pathogen Informatics"/>
        </authorList>
    </citation>
    <scope>NUCLEOTIDE SEQUENCE [LARGE SCALE GENOMIC DNA]</scope>
    <source>
        <strain evidence="5">Lake Konstanz</strain>
    </source>
</reference>
<dbReference type="Gene3D" id="3.30.70.330">
    <property type="match status" value="1"/>
</dbReference>
<name>A0A0S4J184_BODSA</name>
<dbReference type="GO" id="GO:0000398">
    <property type="term" value="P:mRNA splicing, via spliceosome"/>
    <property type="evidence" value="ECO:0007669"/>
    <property type="project" value="TreeGrafter"/>
</dbReference>
<accession>A0A0S4J184</accession>
<organism evidence="4 5">
    <name type="scientific">Bodo saltans</name>
    <name type="common">Flagellated protozoan</name>
    <dbReference type="NCBI Taxonomy" id="75058"/>
    <lineage>
        <taxon>Eukaryota</taxon>
        <taxon>Discoba</taxon>
        <taxon>Euglenozoa</taxon>
        <taxon>Kinetoplastea</taxon>
        <taxon>Metakinetoplastina</taxon>
        <taxon>Eubodonida</taxon>
        <taxon>Bodonidae</taxon>
        <taxon>Bodo</taxon>
    </lineage>
</organism>
<dbReference type="Pfam" id="PF00076">
    <property type="entry name" value="RRM_1"/>
    <property type="match status" value="1"/>
</dbReference>
<dbReference type="PROSITE" id="PS50102">
    <property type="entry name" value="RRM"/>
    <property type="match status" value="1"/>
</dbReference>